<keyword evidence="1" id="KW-0472">Membrane</keyword>
<comment type="caution">
    <text evidence="2">The sequence shown here is derived from an EMBL/GenBank/DDBJ whole genome shotgun (WGS) entry which is preliminary data.</text>
</comment>
<feature type="transmembrane region" description="Helical" evidence="1">
    <location>
        <begin position="69"/>
        <end position="92"/>
    </location>
</feature>
<keyword evidence="3" id="KW-1185">Reference proteome</keyword>
<organism evidence="2 3">
    <name type="scientific">Arthrobacter methylotrophus</name>
    <dbReference type="NCBI Taxonomy" id="121291"/>
    <lineage>
        <taxon>Bacteria</taxon>
        <taxon>Bacillati</taxon>
        <taxon>Actinomycetota</taxon>
        <taxon>Actinomycetes</taxon>
        <taxon>Micrococcales</taxon>
        <taxon>Micrococcaceae</taxon>
        <taxon>Arthrobacter</taxon>
    </lineage>
</organism>
<evidence type="ECO:0000313" key="3">
    <source>
        <dbReference type="Proteomes" id="UP001589536"/>
    </source>
</evidence>
<dbReference type="RefSeq" id="WP_345042899.1">
    <property type="nucleotide sequence ID" value="NZ_BAABED010000001.1"/>
</dbReference>
<reference evidence="2 3" key="1">
    <citation type="submission" date="2024-09" db="EMBL/GenBank/DDBJ databases">
        <authorList>
            <person name="Sun Q."/>
            <person name="Mori K."/>
        </authorList>
    </citation>
    <scope>NUCLEOTIDE SEQUENCE [LARGE SCALE GENOMIC DNA]</scope>
    <source>
        <strain evidence="2 3">JCM 13519</strain>
    </source>
</reference>
<keyword evidence="1" id="KW-1133">Transmembrane helix</keyword>
<proteinExistence type="predicted"/>
<gene>
    <name evidence="2" type="ORF">ACFFPI_07680</name>
</gene>
<dbReference type="EMBL" id="JBHMBH010000019">
    <property type="protein sequence ID" value="MFB9714036.1"/>
    <property type="molecule type" value="Genomic_DNA"/>
</dbReference>
<accession>A0ABV5UNE5</accession>
<evidence type="ECO:0000256" key="1">
    <source>
        <dbReference type="SAM" id="Phobius"/>
    </source>
</evidence>
<name>A0ABV5UNE5_9MICC</name>
<sequence>MEAITLVIATALVTTLVTKYLASRKQAAGDRTPLVQLIAASTLLLGLFGFAAVIFTVSNQVVPDTTVRLSVGGFFIAFFAIGYMVLAVSMYLASGTTVDHGACSTEVVGHEDHDDSFPDVARHA</sequence>
<feature type="transmembrane region" description="Helical" evidence="1">
    <location>
        <begin position="6"/>
        <end position="22"/>
    </location>
</feature>
<keyword evidence="1" id="KW-0812">Transmembrane</keyword>
<protein>
    <submittedName>
        <fullName evidence="2">Uncharacterized protein</fullName>
    </submittedName>
</protein>
<evidence type="ECO:0000313" key="2">
    <source>
        <dbReference type="EMBL" id="MFB9714036.1"/>
    </source>
</evidence>
<dbReference type="Proteomes" id="UP001589536">
    <property type="component" value="Unassembled WGS sequence"/>
</dbReference>
<feature type="transmembrane region" description="Helical" evidence="1">
    <location>
        <begin position="34"/>
        <end position="57"/>
    </location>
</feature>